<keyword evidence="14" id="KW-0378">Hydrolase</keyword>
<comment type="cofactor">
    <cofactor evidence="1">
        <name>Mg(2+)</name>
        <dbReference type="ChEBI" id="CHEBI:18420"/>
    </cofactor>
</comment>
<dbReference type="CDD" id="cd05398">
    <property type="entry name" value="NT_ClassII-CCAase"/>
    <property type="match status" value="1"/>
</dbReference>
<dbReference type="PANTHER" id="PTHR47545">
    <property type="entry name" value="MULTIFUNCTIONAL CCA PROTEIN"/>
    <property type="match status" value="1"/>
</dbReference>
<keyword evidence="2 11" id="KW-0808">Transferase</keyword>
<dbReference type="InterPro" id="IPR002646">
    <property type="entry name" value="PolA_pol_head_dom"/>
</dbReference>
<keyword evidence="7" id="KW-0692">RNA repair</keyword>
<accession>A0ABY4E6L3</accession>
<sequence length="368" mass="41248">MQVYLVGGAVRDGLLGLPIKDKDWVVVGATPQEMLDLGFEAVGKDFPVFLHPKSREEYALARTERKIGAGYHGFQFNTAVDVTLEQDLQRRDLTINAMAQDADGNITDPYLGQQDLHAGMLRHVSAAFSEDPVRILRVGRFAARFDFQVAAETMVLMQKMVDAGEVDALVPERVWQELSKALLEPQPQRFFEVLSHSHALHKILQAADTLQQQAPDLWQNTLQNLQGFSPYQHLSMSYAILCLHLPPPLQTIHQSLRVPKDCADAANILQDAYPILMQTEILSAEQILSVFQRCDVWRRPERWQQLWQTCITLAALTSQTPPPSVWPQALAACLAVNTAQLALQCEDKRMIANTIHTARLAAITQSLQ</sequence>
<evidence type="ECO:0000256" key="8">
    <source>
        <dbReference type="ARBA" id="ARBA00022840"/>
    </source>
</evidence>
<proteinExistence type="inferred from homology"/>
<evidence type="ECO:0000256" key="9">
    <source>
        <dbReference type="ARBA" id="ARBA00022842"/>
    </source>
</evidence>
<evidence type="ECO:0000259" key="12">
    <source>
        <dbReference type="Pfam" id="PF01743"/>
    </source>
</evidence>
<dbReference type="EC" id="3.1.4.16" evidence="14"/>
<dbReference type="InterPro" id="IPR050124">
    <property type="entry name" value="tRNA_CCA-adding_enzyme"/>
</dbReference>
<dbReference type="GO" id="GO:0004810">
    <property type="term" value="F:CCA tRNA nucleotidyltransferase activity"/>
    <property type="evidence" value="ECO:0007669"/>
    <property type="project" value="UniProtKB-EC"/>
</dbReference>
<dbReference type="InterPro" id="IPR012006">
    <property type="entry name" value="CCA_bact"/>
</dbReference>
<keyword evidence="4 14" id="KW-0548">Nucleotidyltransferase</keyword>
<organism evidence="14 15">
    <name type="scientific">Vitreoscilla stercoraria</name>
    <dbReference type="NCBI Taxonomy" id="61"/>
    <lineage>
        <taxon>Bacteria</taxon>
        <taxon>Pseudomonadati</taxon>
        <taxon>Pseudomonadota</taxon>
        <taxon>Betaproteobacteria</taxon>
        <taxon>Neisseriales</taxon>
        <taxon>Neisseriaceae</taxon>
        <taxon>Vitreoscilla</taxon>
    </lineage>
</organism>
<protein>
    <submittedName>
        <fullName evidence="14">Multifunctional CCA tRNA nucleotidyl transferase/2'3'-cyclic phosphodiesterase/2'nucleotidase/phosphatase</fullName>
        <ecNumber evidence="14">2.7.7.72</ecNumber>
        <ecNumber evidence="14">3.1.4.16</ecNumber>
    </submittedName>
</protein>
<dbReference type="Pfam" id="PF01743">
    <property type="entry name" value="PolyA_pol"/>
    <property type="match status" value="1"/>
</dbReference>
<dbReference type="PANTHER" id="PTHR47545:SF1">
    <property type="entry name" value="MULTIFUNCTIONAL CCA PROTEIN"/>
    <property type="match status" value="1"/>
</dbReference>
<keyword evidence="3" id="KW-0819">tRNA processing</keyword>
<evidence type="ECO:0000313" key="15">
    <source>
        <dbReference type="Proteomes" id="UP000832034"/>
    </source>
</evidence>
<evidence type="ECO:0000256" key="10">
    <source>
        <dbReference type="ARBA" id="ARBA00022884"/>
    </source>
</evidence>
<keyword evidence="6" id="KW-0547">Nucleotide-binding</keyword>
<dbReference type="InterPro" id="IPR032828">
    <property type="entry name" value="PolyA_RNA-bd"/>
</dbReference>
<evidence type="ECO:0000256" key="4">
    <source>
        <dbReference type="ARBA" id="ARBA00022695"/>
    </source>
</evidence>
<evidence type="ECO:0000259" key="13">
    <source>
        <dbReference type="Pfam" id="PF12627"/>
    </source>
</evidence>
<keyword evidence="8" id="KW-0067">ATP-binding</keyword>
<evidence type="ECO:0000256" key="3">
    <source>
        <dbReference type="ARBA" id="ARBA00022694"/>
    </source>
</evidence>
<reference evidence="14" key="1">
    <citation type="submission" date="2021-12" db="EMBL/GenBank/DDBJ databases">
        <authorList>
            <person name="Veyrier F.J."/>
        </authorList>
    </citation>
    <scope>NUCLEOTIDE SEQUENCE</scope>
    <source>
        <strain evidence="14">SAG 1488-6</strain>
    </source>
</reference>
<name>A0ABY4E6L3_VITST</name>
<dbReference type="PIRSF" id="PIRSF000813">
    <property type="entry name" value="CCA_bact"/>
    <property type="match status" value="1"/>
</dbReference>
<evidence type="ECO:0000313" key="14">
    <source>
        <dbReference type="EMBL" id="UOO91419.1"/>
    </source>
</evidence>
<gene>
    <name evidence="14" type="primary">cca</name>
    <name evidence="14" type="ORF">LVJ81_07000</name>
</gene>
<evidence type="ECO:0000256" key="6">
    <source>
        <dbReference type="ARBA" id="ARBA00022741"/>
    </source>
</evidence>
<dbReference type="Pfam" id="PF12627">
    <property type="entry name" value="PolyA_pol_RNAbd"/>
    <property type="match status" value="1"/>
</dbReference>
<comment type="similarity">
    <text evidence="11">Belongs to the tRNA nucleotidyltransferase/poly(A) polymerase family.</text>
</comment>
<keyword evidence="10 11" id="KW-0694">RNA-binding</keyword>
<keyword evidence="15" id="KW-1185">Reference proteome</keyword>
<evidence type="ECO:0000256" key="1">
    <source>
        <dbReference type="ARBA" id="ARBA00001946"/>
    </source>
</evidence>
<keyword evidence="9" id="KW-0460">Magnesium</keyword>
<reference evidence="14" key="2">
    <citation type="journal article" date="2022" name="Res Sq">
        <title>Evolution of multicellular longitudinally dividing oral cavity symbionts (Neisseriaceae).</title>
        <authorList>
            <person name="Nyongesa S."/>
            <person name="Weber P."/>
            <person name="Bernet E."/>
            <person name="Pullido F."/>
            <person name="Nieckarz M."/>
            <person name="Delaby M."/>
            <person name="Nieves C."/>
            <person name="Viehboeck T."/>
            <person name="Krause N."/>
            <person name="Rivera-Millot A."/>
            <person name="Nakamura A."/>
            <person name="Vischer N."/>
            <person name="VanNieuwenhze M."/>
            <person name="Brun Y."/>
            <person name="Cava F."/>
            <person name="Bulgheresi S."/>
            <person name="Veyrier F."/>
        </authorList>
    </citation>
    <scope>NUCLEOTIDE SEQUENCE</scope>
    <source>
        <strain evidence="14">SAG 1488-6</strain>
    </source>
</reference>
<dbReference type="SUPFAM" id="SSF81301">
    <property type="entry name" value="Nucleotidyltransferase"/>
    <property type="match status" value="1"/>
</dbReference>
<dbReference type="SUPFAM" id="SSF81891">
    <property type="entry name" value="Poly A polymerase C-terminal region-like"/>
    <property type="match status" value="1"/>
</dbReference>
<keyword evidence="5" id="KW-0479">Metal-binding</keyword>
<evidence type="ECO:0000256" key="5">
    <source>
        <dbReference type="ARBA" id="ARBA00022723"/>
    </source>
</evidence>
<dbReference type="Gene3D" id="1.10.3090.10">
    <property type="entry name" value="cca-adding enzyme, domain 2"/>
    <property type="match status" value="1"/>
</dbReference>
<dbReference type="EMBL" id="CP091512">
    <property type="protein sequence ID" value="UOO91419.1"/>
    <property type="molecule type" value="Genomic_DNA"/>
</dbReference>
<dbReference type="InterPro" id="IPR043519">
    <property type="entry name" value="NT_sf"/>
</dbReference>
<evidence type="ECO:0000256" key="2">
    <source>
        <dbReference type="ARBA" id="ARBA00022679"/>
    </source>
</evidence>
<feature type="domain" description="tRNA nucleotidyltransferase/poly(A) polymerase RNA and SrmB- binding" evidence="13">
    <location>
        <begin position="146"/>
        <end position="205"/>
    </location>
</feature>
<dbReference type="Gene3D" id="3.30.460.10">
    <property type="entry name" value="Beta Polymerase, domain 2"/>
    <property type="match status" value="1"/>
</dbReference>
<evidence type="ECO:0000256" key="7">
    <source>
        <dbReference type="ARBA" id="ARBA00022800"/>
    </source>
</evidence>
<dbReference type="GO" id="GO:0008663">
    <property type="term" value="F:2',3'-cyclic-nucleotide 2'-phosphodiesterase activity"/>
    <property type="evidence" value="ECO:0007669"/>
    <property type="project" value="UniProtKB-EC"/>
</dbReference>
<dbReference type="RefSeq" id="WP_019958971.1">
    <property type="nucleotide sequence ID" value="NZ_CP091512.1"/>
</dbReference>
<dbReference type="Proteomes" id="UP000832034">
    <property type="component" value="Chromosome"/>
</dbReference>
<evidence type="ECO:0000256" key="11">
    <source>
        <dbReference type="RuleBase" id="RU003953"/>
    </source>
</evidence>
<feature type="domain" description="Poly A polymerase head" evidence="12">
    <location>
        <begin position="3"/>
        <end position="122"/>
    </location>
</feature>
<dbReference type="EC" id="2.7.7.72" evidence="14"/>